<dbReference type="AlphaFoldDB" id="A0AAC9VK70"/>
<evidence type="ECO:0000256" key="12">
    <source>
        <dbReference type="ARBA" id="ARBA00046035"/>
    </source>
</evidence>
<dbReference type="Gene3D" id="1.10.287.1240">
    <property type="match status" value="1"/>
</dbReference>
<dbReference type="SUPFAM" id="SSF53098">
    <property type="entry name" value="Ribonuclease H-like"/>
    <property type="match status" value="1"/>
</dbReference>
<dbReference type="Pfam" id="PF08411">
    <property type="entry name" value="ExoI_SH3"/>
    <property type="match status" value="1"/>
</dbReference>
<comment type="subunit">
    <text evidence="13">Monomer. Interacts with ssb (via C-terminus); this interaction stimulates the exonuclease activity by recruiting the enzyme to its substrate.</text>
</comment>
<evidence type="ECO:0000256" key="6">
    <source>
        <dbReference type="ARBA" id="ARBA00022763"/>
    </source>
</evidence>
<evidence type="ECO:0000256" key="14">
    <source>
        <dbReference type="PIRNR" id="PIRNR000977"/>
    </source>
</evidence>
<keyword evidence="5 16" id="KW-0479">Metal-binding</keyword>
<keyword evidence="10" id="KW-0238">DNA-binding</keyword>
<evidence type="ECO:0000256" key="2">
    <source>
        <dbReference type="ARBA" id="ARBA00012108"/>
    </source>
</evidence>
<evidence type="ECO:0000256" key="16">
    <source>
        <dbReference type="PIRSR" id="PIRSR000977-2"/>
    </source>
</evidence>
<dbReference type="PROSITE" id="PS51785">
    <property type="entry name" value="EXOI_C"/>
    <property type="match status" value="1"/>
</dbReference>
<feature type="binding site" evidence="16">
    <location>
        <position position="13"/>
    </location>
    <ligand>
        <name>Mg(2+)</name>
        <dbReference type="ChEBI" id="CHEBI:18420"/>
        <label>2</label>
    </ligand>
</feature>
<dbReference type="InterPro" id="IPR022894">
    <property type="entry name" value="Oligoribonuclease"/>
</dbReference>
<feature type="binding site" evidence="16">
    <location>
        <position position="11"/>
    </location>
    <ligand>
        <name>Mg(2+)</name>
        <dbReference type="ChEBI" id="CHEBI:18420"/>
        <label>1</label>
    </ligand>
</feature>
<evidence type="ECO:0000256" key="8">
    <source>
        <dbReference type="ARBA" id="ARBA00022839"/>
    </source>
</evidence>
<dbReference type="GO" id="GO:0006281">
    <property type="term" value="P:DNA repair"/>
    <property type="evidence" value="ECO:0007669"/>
    <property type="project" value="UniProtKB-KW"/>
</dbReference>
<feature type="binding site" evidence="15">
    <location>
        <position position="161"/>
    </location>
    <ligand>
        <name>substrate</name>
    </ligand>
</feature>
<dbReference type="GO" id="GO:0008310">
    <property type="term" value="F:single-stranded DNA 3'-5' DNA exonuclease activity"/>
    <property type="evidence" value="ECO:0007669"/>
    <property type="project" value="UniProtKB-EC"/>
</dbReference>
<dbReference type="Gene3D" id="3.30.1520.20">
    <property type="entry name" value="Exonuclease ExoI, domain 2"/>
    <property type="match status" value="1"/>
</dbReference>
<dbReference type="InterPro" id="IPR012337">
    <property type="entry name" value="RNaseH-like_sf"/>
</dbReference>
<dbReference type="Pfam" id="PF00929">
    <property type="entry name" value="RNase_T"/>
    <property type="match status" value="1"/>
</dbReference>
<feature type="domain" description="ExoI SH3-like" evidence="17">
    <location>
        <begin position="198"/>
        <end position="352"/>
    </location>
</feature>
<sequence>MSQNLTFYIYDYETFGQHPGLDRPAQFAGIRTDLEFHPVEDPLVLYCSPAQDYLPDPEAVMITGITPQKALSEGVNEARFAHQIHRVLSQPNTCILGYNNIRFDDEFSRHIFYRNFYDPYAYSWKNGNSRWDLLDLTRACYALRPEGIIWPKNEQGLPSFKLEHLTKANSIKHTQAHDALSDVYATMALAKLLKSAQPRLFHYFYAHRSKHKINTLIHIGDMAPLVHVSGMFSPEKGHTSWILPIAWHPDNQNAVIVCDLAGDITPLLSLKADVLRERLYTPRDQLGSECPQVPLKLVHINKCPILAPAKTLSRENAQRLGIDQQHCLKNLELLRRYPDIREKMVAIFDGQKPFPKVNNVDAQLYDGFFNDFDRAEISTIQKTLPENLPTLKIVFQDPRLETLFFRFRARNYPETLSEKDQQRWKAHLNTVLSPGIIKEYLLKLKEMLLEYEDNPEKQTLIHLLIQYAKQQERYGEHVVSQTGIEPVTSP</sequence>
<dbReference type="PROSITE" id="PS51784">
    <property type="entry name" value="EXOI_SH3"/>
    <property type="match status" value="1"/>
</dbReference>
<dbReference type="InterPro" id="IPR013520">
    <property type="entry name" value="Ribonucl_H"/>
</dbReference>
<evidence type="ECO:0000259" key="18">
    <source>
        <dbReference type="PROSITE" id="PS51785"/>
    </source>
</evidence>
<evidence type="ECO:0000313" key="19">
    <source>
        <dbReference type="EMBL" id="ASV34383.1"/>
    </source>
</evidence>
<evidence type="ECO:0000256" key="13">
    <source>
        <dbReference type="ARBA" id="ARBA00046792"/>
    </source>
</evidence>
<comment type="function">
    <text evidence="12">Degrades single-stranded DNA (ssDNA) in a highly processive manner. Also functions as a DNA deoxyribophosphodiesterase that releases deoxyribose-phosphate moieties following the cleavage of DNA at an apurinic/apyrimidinic (AP) site by either an AP endonuclease or AP lyase.</text>
</comment>
<dbReference type="FunFam" id="1.20.1280.70:FF:000001">
    <property type="entry name" value="Exodeoxyribonuclease I"/>
    <property type="match status" value="1"/>
</dbReference>
<evidence type="ECO:0000259" key="17">
    <source>
        <dbReference type="PROSITE" id="PS51784"/>
    </source>
</evidence>
<evidence type="ECO:0000313" key="20">
    <source>
        <dbReference type="Proteomes" id="UP000792865"/>
    </source>
</evidence>
<dbReference type="PANTHER" id="PTHR11046">
    <property type="entry name" value="OLIGORIBONUCLEASE, MITOCHONDRIAL"/>
    <property type="match status" value="1"/>
</dbReference>
<evidence type="ECO:0000256" key="10">
    <source>
        <dbReference type="ARBA" id="ARBA00023125"/>
    </source>
</evidence>
<keyword evidence="6 14" id="KW-0227">DNA damage</keyword>
<keyword evidence="4 14" id="KW-0540">Nuclease</keyword>
<dbReference type="EC" id="3.1.11.1" evidence="2 14"/>
<dbReference type="FunFam" id="3.30.420.10:FF:000033">
    <property type="entry name" value="Exodeoxyribonuclease I"/>
    <property type="match status" value="1"/>
</dbReference>
<evidence type="ECO:0000256" key="5">
    <source>
        <dbReference type="ARBA" id="ARBA00022723"/>
    </source>
</evidence>
<name>A0AAC9VK70_9ENTR</name>
<dbReference type="EMBL" id="CP022932">
    <property type="protein sequence ID" value="ASV34383.1"/>
    <property type="molecule type" value="Genomic_DNA"/>
</dbReference>
<evidence type="ECO:0000256" key="3">
    <source>
        <dbReference type="ARBA" id="ARBA00019900"/>
    </source>
</evidence>
<evidence type="ECO:0000256" key="11">
    <source>
        <dbReference type="ARBA" id="ARBA00023204"/>
    </source>
</evidence>
<comment type="catalytic activity">
    <reaction evidence="1 14">
        <text>Exonucleolytic cleavage in the 3'- to 5'-direction to yield nucleoside 5'-phosphates.</text>
        <dbReference type="EC" id="3.1.11.1"/>
    </reaction>
</comment>
<dbReference type="Gene3D" id="3.30.420.10">
    <property type="entry name" value="Ribonuclease H-like superfamily/Ribonuclease H"/>
    <property type="match status" value="1"/>
</dbReference>
<dbReference type="Pfam" id="PF26016">
    <property type="entry name" value="ExoI_C"/>
    <property type="match status" value="1"/>
</dbReference>
<keyword evidence="11 14" id="KW-0234">DNA repair</keyword>
<dbReference type="RefSeq" id="WP_095034820.1">
    <property type="nucleotide sequence ID" value="NZ_CAWNYN010000001.1"/>
</dbReference>
<dbReference type="Gene3D" id="1.20.1280.70">
    <property type="entry name" value="Exonuclease ExoI, domain 3"/>
    <property type="match status" value="1"/>
</dbReference>
<dbReference type="CDD" id="cd06138">
    <property type="entry name" value="ExoI_N"/>
    <property type="match status" value="1"/>
</dbReference>
<feature type="domain" description="ExoI C-terminal" evidence="18">
    <location>
        <begin position="355"/>
        <end position="472"/>
    </location>
</feature>
<feature type="binding site" evidence="15">
    <location>
        <position position="13"/>
    </location>
    <ligand>
        <name>substrate</name>
    </ligand>
</feature>
<keyword evidence="8 14" id="KW-0269">Exonuclease</keyword>
<dbReference type="FunFam" id="3.30.1520.20:FF:000001">
    <property type="entry name" value="Exodeoxyribonuclease I"/>
    <property type="match status" value="1"/>
</dbReference>
<dbReference type="InterPro" id="IPR034747">
    <property type="entry name" value="EXOI_SH3"/>
</dbReference>
<gene>
    <name evidence="19" type="ORF">CJJ18_06060</name>
</gene>
<dbReference type="InterPro" id="IPR038649">
    <property type="entry name" value="EXOI_SH3_sf"/>
</dbReference>
<evidence type="ECO:0000256" key="9">
    <source>
        <dbReference type="ARBA" id="ARBA00022842"/>
    </source>
</evidence>
<evidence type="ECO:0000256" key="15">
    <source>
        <dbReference type="PIRSR" id="PIRSR000977-1"/>
    </source>
</evidence>
<dbReference type="PANTHER" id="PTHR11046:SF11">
    <property type="entry name" value="EXODEOXYRIBONUCLEASE I"/>
    <property type="match status" value="1"/>
</dbReference>
<dbReference type="GO" id="GO:0046872">
    <property type="term" value="F:metal ion binding"/>
    <property type="evidence" value="ECO:0007669"/>
    <property type="project" value="UniProtKB-KW"/>
</dbReference>
<evidence type="ECO:0000256" key="4">
    <source>
        <dbReference type="ARBA" id="ARBA00022722"/>
    </source>
</evidence>
<organism evidence="19 20">
    <name type="scientific">Candidatus Williamhamiltonella defendens</name>
    <dbReference type="NCBI Taxonomy" id="138072"/>
    <lineage>
        <taxon>Bacteria</taxon>
        <taxon>Pseudomonadati</taxon>
        <taxon>Pseudomonadota</taxon>
        <taxon>Gammaproteobacteria</taxon>
        <taxon>Enterobacterales</taxon>
        <taxon>Enterobacteriaceae</taxon>
        <taxon>aphid secondary symbionts</taxon>
        <taxon>Candidatus Williamhamiltonella</taxon>
    </lineage>
</organism>
<dbReference type="PIRSF" id="PIRSF000977">
    <property type="entry name" value="Exodeoxyribonuclease_I"/>
    <property type="match status" value="1"/>
</dbReference>
<dbReference type="InterPro" id="IPR036397">
    <property type="entry name" value="RNaseH_sf"/>
</dbReference>
<dbReference type="InterPro" id="IPR023607">
    <property type="entry name" value="Exodeoxyribonuclease_I"/>
</dbReference>
<evidence type="ECO:0000256" key="7">
    <source>
        <dbReference type="ARBA" id="ARBA00022801"/>
    </source>
</evidence>
<protein>
    <recommendedName>
        <fullName evidence="3 14">Exodeoxyribonuclease I</fullName>
        <ecNumber evidence="2 14">3.1.11.1</ecNumber>
    </recommendedName>
</protein>
<keyword evidence="9 16" id="KW-0460">Magnesium</keyword>
<proteinExistence type="predicted"/>
<reference evidence="19" key="1">
    <citation type="submission" date="2017-08" db="EMBL/GenBank/DDBJ databases">
        <title>Genome sequence of Candidatus Hamiltonella defensa from Acyrthosiphon pisum strain MI47.</title>
        <authorList>
            <person name="Patel V.A."/>
            <person name="Chevignon G."/>
            <person name="Russell J.A."/>
            <person name="Oliver K.M."/>
        </authorList>
    </citation>
    <scope>NUCLEOTIDE SEQUENCE</scope>
    <source>
        <strain evidence="19">MI47</strain>
    </source>
</reference>
<dbReference type="SMART" id="SM00479">
    <property type="entry name" value="EXOIII"/>
    <property type="match status" value="1"/>
</dbReference>
<dbReference type="GO" id="GO:0003677">
    <property type="term" value="F:DNA binding"/>
    <property type="evidence" value="ECO:0007669"/>
    <property type="project" value="UniProtKB-KW"/>
</dbReference>
<dbReference type="Proteomes" id="UP000792865">
    <property type="component" value="Chromosome"/>
</dbReference>
<accession>A0AAC9VK70</accession>
<dbReference type="InterPro" id="IPR058561">
    <property type="entry name" value="Exonuc_1_C"/>
</dbReference>
<keyword evidence="7 14" id="KW-0378">Hydrolase</keyword>
<dbReference type="InterPro" id="IPR013620">
    <property type="entry name" value="Exonuc_1_SH3"/>
</dbReference>
<feature type="binding site" evidence="16">
    <location>
        <position position="182"/>
    </location>
    <ligand>
        <name>Mg(2+)</name>
        <dbReference type="ChEBI" id="CHEBI:18420"/>
        <label>2</label>
    </ligand>
</feature>
<comment type="cofactor">
    <cofactor evidence="16">
        <name>Mg(2+)</name>
        <dbReference type="ChEBI" id="CHEBI:18420"/>
    </cofactor>
    <text evidence="16">Binds 2 Mg(2+) ions per monomer.</text>
</comment>
<evidence type="ECO:0000256" key="1">
    <source>
        <dbReference type="ARBA" id="ARBA00000563"/>
    </source>
</evidence>
<dbReference type="NCBIfam" id="NF008746">
    <property type="entry name" value="PRK11779.1"/>
    <property type="match status" value="1"/>
</dbReference>
<dbReference type="GO" id="GO:0000175">
    <property type="term" value="F:3'-5'-RNA exonuclease activity"/>
    <property type="evidence" value="ECO:0007669"/>
    <property type="project" value="InterPro"/>
</dbReference>